<keyword evidence="2" id="KW-1185">Reference proteome</keyword>
<organism evidence="1 2">
    <name type="scientific">Gigaspora margarita</name>
    <dbReference type="NCBI Taxonomy" id="4874"/>
    <lineage>
        <taxon>Eukaryota</taxon>
        <taxon>Fungi</taxon>
        <taxon>Fungi incertae sedis</taxon>
        <taxon>Mucoromycota</taxon>
        <taxon>Glomeromycotina</taxon>
        <taxon>Glomeromycetes</taxon>
        <taxon>Diversisporales</taxon>
        <taxon>Gigasporaceae</taxon>
        <taxon>Gigaspora</taxon>
    </lineage>
</organism>
<comment type="caution">
    <text evidence="1">The sequence shown here is derived from an EMBL/GenBank/DDBJ whole genome shotgun (WGS) entry which is preliminary data.</text>
</comment>
<evidence type="ECO:0000313" key="1">
    <source>
        <dbReference type="EMBL" id="KAF0502369.1"/>
    </source>
</evidence>
<sequence>MKATLSLIYDQMDIDGNDIREEKKIKITSNTMMDTSTLLKAKEMELSLKESRQLAQIPSNQSMTSLVAEIKTDLYRLLQPVAIDIKFLPENLYLAQQQSANSHEQTQVIDDDN</sequence>
<dbReference type="EMBL" id="WTPW01000525">
    <property type="protein sequence ID" value="KAF0502369.1"/>
    <property type="molecule type" value="Genomic_DNA"/>
</dbReference>
<dbReference type="AlphaFoldDB" id="A0A8H4EK87"/>
<evidence type="ECO:0000313" key="2">
    <source>
        <dbReference type="Proteomes" id="UP000439903"/>
    </source>
</evidence>
<protein>
    <submittedName>
        <fullName evidence="1">Uncharacterized protein</fullName>
    </submittedName>
</protein>
<name>A0A8H4EK87_GIGMA</name>
<proteinExistence type="predicted"/>
<accession>A0A8H4EK87</accession>
<gene>
    <name evidence="1" type="ORF">F8M41_019819</name>
</gene>
<reference evidence="1 2" key="1">
    <citation type="journal article" date="2019" name="Environ. Microbiol.">
        <title>At the nexus of three kingdoms: the genome of the mycorrhizal fungus Gigaspora margarita provides insights into plant, endobacterial and fungal interactions.</title>
        <authorList>
            <person name="Venice F."/>
            <person name="Ghignone S."/>
            <person name="Salvioli di Fossalunga A."/>
            <person name="Amselem J."/>
            <person name="Novero M."/>
            <person name="Xianan X."/>
            <person name="Sedzielewska Toro K."/>
            <person name="Morin E."/>
            <person name="Lipzen A."/>
            <person name="Grigoriev I.V."/>
            <person name="Henrissat B."/>
            <person name="Martin F.M."/>
            <person name="Bonfante P."/>
        </authorList>
    </citation>
    <scope>NUCLEOTIDE SEQUENCE [LARGE SCALE GENOMIC DNA]</scope>
    <source>
        <strain evidence="1 2">BEG34</strain>
    </source>
</reference>
<dbReference type="Proteomes" id="UP000439903">
    <property type="component" value="Unassembled WGS sequence"/>
</dbReference>